<evidence type="ECO:0000256" key="5">
    <source>
        <dbReference type="PROSITE-ProRule" id="PRU00205"/>
    </source>
</evidence>
<dbReference type="InParanoid" id="A0A078AII0"/>
<dbReference type="PANTHER" id="PTHR12560">
    <property type="entry name" value="LONGEVITY ASSURANCE FACTOR 1 LAG1"/>
    <property type="match status" value="1"/>
</dbReference>
<dbReference type="GO" id="GO:0050291">
    <property type="term" value="F:sphingosine N-acyltransferase activity"/>
    <property type="evidence" value="ECO:0007669"/>
    <property type="project" value="InterPro"/>
</dbReference>
<dbReference type="PROSITE" id="PS50922">
    <property type="entry name" value="TLC"/>
    <property type="match status" value="1"/>
</dbReference>
<evidence type="ECO:0000313" key="8">
    <source>
        <dbReference type="EMBL" id="CDW81302.1"/>
    </source>
</evidence>
<feature type="transmembrane region" description="Helical" evidence="6">
    <location>
        <begin position="178"/>
        <end position="197"/>
    </location>
</feature>
<feature type="transmembrane region" description="Helical" evidence="6">
    <location>
        <begin position="104"/>
        <end position="121"/>
    </location>
</feature>
<dbReference type="GO" id="GO:0016020">
    <property type="term" value="C:membrane"/>
    <property type="evidence" value="ECO:0007669"/>
    <property type="project" value="UniProtKB-SubCell"/>
</dbReference>
<name>A0A078AII0_STYLE</name>
<evidence type="ECO:0000256" key="3">
    <source>
        <dbReference type="ARBA" id="ARBA00022989"/>
    </source>
</evidence>
<dbReference type="InterPro" id="IPR006634">
    <property type="entry name" value="TLC-dom"/>
</dbReference>
<dbReference type="AlphaFoldDB" id="A0A078AII0"/>
<keyword evidence="2 5" id="KW-0812">Transmembrane</keyword>
<dbReference type="SMART" id="SM00724">
    <property type="entry name" value="TLC"/>
    <property type="match status" value="1"/>
</dbReference>
<evidence type="ECO:0000256" key="2">
    <source>
        <dbReference type="ARBA" id="ARBA00022692"/>
    </source>
</evidence>
<feature type="transmembrane region" description="Helical" evidence="6">
    <location>
        <begin position="276"/>
        <end position="296"/>
    </location>
</feature>
<gene>
    <name evidence="8" type="primary">Contig9526.g10186</name>
    <name evidence="8" type="ORF">STYLEM_10317</name>
</gene>
<keyword evidence="9" id="KW-1185">Reference proteome</keyword>
<reference evidence="8 9" key="1">
    <citation type="submission" date="2014-06" db="EMBL/GenBank/DDBJ databases">
        <authorList>
            <person name="Swart Estienne"/>
        </authorList>
    </citation>
    <scope>NUCLEOTIDE SEQUENCE [LARGE SCALE GENOMIC DNA]</scope>
    <source>
        <strain evidence="8 9">130c</strain>
    </source>
</reference>
<comment type="subcellular location">
    <subcellularLocation>
        <location evidence="1">Membrane</location>
        <topology evidence="1">Multi-pass membrane protein</topology>
    </subcellularLocation>
</comment>
<dbReference type="Pfam" id="PF03798">
    <property type="entry name" value="TRAM_LAG1_CLN8"/>
    <property type="match status" value="1"/>
</dbReference>
<dbReference type="InterPro" id="IPR016439">
    <property type="entry name" value="Lag1/Lac1-like"/>
</dbReference>
<evidence type="ECO:0000256" key="4">
    <source>
        <dbReference type="ARBA" id="ARBA00023136"/>
    </source>
</evidence>
<sequence>MSSKNYLFYPLILTTTTWTINHGLNLSSYNKYLKTLYPECMESNENRNVIVMMSFLILLIIQHPVEEAARQAFFNYLLPAKKFPKNSIERAEKAQMLSERVHKLIVYTTTTCLLYGILWNSPYLSKYLLGSSEDPQLFMNYPCQPLPKYLDDFYLLKLAYHAYELFYSMIYHRGRLDFPEYVFHHIVTLALIVKSYSINYLPIGAIIMLLHDLSDIFLSIFKLCCDVLPMKIQMTSYFIMLTSWIYLRMWFFPVNVIYAYILQVQDSKDYVILENYWILLYFVICLYVLHIFWFYLMIRGLIKRIRDFDSVIFKNSENK</sequence>
<dbReference type="GO" id="GO:0005783">
    <property type="term" value="C:endoplasmic reticulum"/>
    <property type="evidence" value="ECO:0007669"/>
    <property type="project" value="TreeGrafter"/>
</dbReference>
<dbReference type="OrthoDB" id="537032at2759"/>
<protein>
    <submittedName>
        <fullName evidence="8">Lag1 longevity assurance</fullName>
    </submittedName>
</protein>
<evidence type="ECO:0000256" key="6">
    <source>
        <dbReference type="SAM" id="Phobius"/>
    </source>
</evidence>
<dbReference type="Proteomes" id="UP000039865">
    <property type="component" value="Unassembled WGS sequence"/>
</dbReference>
<proteinExistence type="predicted"/>
<keyword evidence="3 6" id="KW-1133">Transmembrane helix</keyword>
<dbReference type="EMBL" id="CCKQ01009796">
    <property type="protein sequence ID" value="CDW81302.1"/>
    <property type="molecule type" value="Genomic_DNA"/>
</dbReference>
<dbReference type="GO" id="GO:0046513">
    <property type="term" value="P:ceramide biosynthetic process"/>
    <property type="evidence" value="ECO:0007669"/>
    <property type="project" value="InterPro"/>
</dbReference>
<evidence type="ECO:0000313" key="9">
    <source>
        <dbReference type="Proteomes" id="UP000039865"/>
    </source>
</evidence>
<organism evidence="8 9">
    <name type="scientific">Stylonychia lemnae</name>
    <name type="common">Ciliate</name>
    <dbReference type="NCBI Taxonomy" id="5949"/>
    <lineage>
        <taxon>Eukaryota</taxon>
        <taxon>Sar</taxon>
        <taxon>Alveolata</taxon>
        <taxon>Ciliophora</taxon>
        <taxon>Intramacronucleata</taxon>
        <taxon>Spirotrichea</taxon>
        <taxon>Stichotrichia</taxon>
        <taxon>Sporadotrichida</taxon>
        <taxon>Oxytrichidae</taxon>
        <taxon>Stylonychinae</taxon>
        <taxon>Stylonychia</taxon>
    </lineage>
</organism>
<dbReference type="PANTHER" id="PTHR12560:SF0">
    <property type="entry name" value="LD18904P"/>
    <property type="match status" value="1"/>
</dbReference>
<evidence type="ECO:0000256" key="1">
    <source>
        <dbReference type="ARBA" id="ARBA00004141"/>
    </source>
</evidence>
<dbReference type="OMA" id="ECMESNE"/>
<accession>A0A078AII0</accession>
<feature type="transmembrane region" description="Helical" evidence="6">
    <location>
        <begin position="237"/>
        <end position="261"/>
    </location>
</feature>
<feature type="transmembrane region" description="Helical" evidence="6">
    <location>
        <begin position="6"/>
        <end position="27"/>
    </location>
</feature>
<evidence type="ECO:0000259" key="7">
    <source>
        <dbReference type="PROSITE" id="PS50922"/>
    </source>
</evidence>
<feature type="transmembrane region" description="Helical" evidence="6">
    <location>
        <begin position="48"/>
        <end position="65"/>
    </location>
</feature>
<feature type="domain" description="TLC" evidence="7">
    <location>
        <begin position="95"/>
        <end position="306"/>
    </location>
</feature>
<keyword evidence="4 5" id="KW-0472">Membrane</keyword>